<dbReference type="PROSITE" id="PS50005">
    <property type="entry name" value="TPR"/>
    <property type="match status" value="1"/>
</dbReference>
<comment type="catalytic activity">
    <reaction evidence="3">
        <text>[protein]-peptidylproline (omega=180) = [protein]-peptidylproline (omega=0)</text>
        <dbReference type="Rhea" id="RHEA:16237"/>
        <dbReference type="Rhea" id="RHEA-COMP:10747"/>
        <dbReference type="Rhea" id="RHEA-COMP:10748"/>
        <dbReference type="ChEBI" id="CHEBI:83833"/>
        <dbReference type="ChEBI" id="CHEBI:83834"/>
        <dbReference type="EC" id="5.2.1.8"/>
    </reaction>
</comment>
<dbReference type="Gene3D" id="1.25.40.10">
    <property type="entry name" value="Tetratricopeptide repeat domain"/>
    <property type="match status" value="1"/>
</dbReference>
<dbReference type="AlphaFoldDB" id="A0A250XNH2"/>
<keyword evidence="3" id="KW-0413">Isomerase</keyword>
<evidence type="ECO:0000256" key="6">
    <source>
        <dbReference type="SAM" id="Phobius"/>
    </source>
</evidence>
<keyword evidence="2 4" id="KW-0802">TPR repeat</keyword>
<dbReference type="EC" id="5.2.1.8" evidence="3"/>
<feature type="domain" description="PPIase FKBP-type" evidence="7">
    <location>
        <begin position="61"/>
        <end position="160"/>
    </location>
</feature>
<dbReference type="STRING" id="1157962.A0A250XNH2"/>
<dbReference type="PROSITE" id="PS50059">
    <property type="entry name" value="FKBP_PPIASE"/>
    <property type="match status" value="1"/>
</dbReference>
<evidence type="ECO:0000259" key="7">
    <source>
        <dbReference type="PROSITE" id="PS50059"/>
    </source>
</evidence>
<sequence>MEGADGPTDEKTVPVNADADLLIPKSDEAQSDADNFIPVTSDGGVLKKVLAEGHGKHPAPFSRCLVHYIGRIMGAKEGDVFMDTRAESQNQQPVFAVAGRESQPKEAGLSLALATMRVGEKAIVYIQDPKYGFGEQGNFSFPAVPPNAKLIYEVELVQWEEKPLDEGEDQERGLLYEERLERAERRRKQGNELFAQGKHQEALGKYSMSLSYLDEDFLMQLEGLYLDKAHEVKVPVHLNMAACQLQIEDYHTAIYNCSEVLTLQPGNVKALYRRGRARHMLSQTEEALKDLEDALKRSPKDAAVLGELSAVKASIKKERQAQAQLFRGKLPPATLGVSTSNDVTDTSCDGVKDKGPGTSSKARGEQQEGSSGGILPKNKKRFAGDSNAWEQGKDESIINSSLGWLWSWTGGWVMSAFTLILSVLVGRGNRSTIEHMRSTRT</sequence>
<keyword evidence="6" id="KW-0472">Membrane</keyword>
<dbReference type="InterPro" id="IPR050754">
    <property type="entry name" value="FKBP4/5/8-like"/>
</dbReference>
<dbReference type="InterPro" id="IPR011990">
    <property type="entry name" value="TPR-like_helical_dom_sf"/>
</dbReference>
<reference evidence="8 9" key="1">
    <citation type="submission" date="2017-08" db="EMBL/GenBank/DDBJ databases">
        <title>Acidophilic green algal genome provides insights into adaptation to an acidic environment.</title>
        <authorList>
            <person name="Hirooka S."/>
            <person name="Hirose Y."/>
            <person name="Kanesaki Y."/>
            <person name="Higuchi S."/>
            <person name="Fujiwara T."/>
            <person name="Onuma R."/>
            <person name="Era A."/>
            <person name="Ohbayashi R."/>
            <person name="Uzuka A."/>
            <person name="Nozaki H."/>
            <person name="Yoshikawa H."/>
            <person name="Miyagishima S.Y."/>
        </authorList>
    </citation>
    <scope>NUCLEOTIDE SEQUENCE [LARGE SCALE GENOMIC DNA]</scope>
    <source>
        <strain evidence="8 9">NIES-2499</strain>
    </source>
</reference>
<dbReference type="PANTHER" id="PTHR46512:SF12">
    <property type="entry name" value="PEPTIDYLPROLYL ISOMERASE"/>
    <property type="match status" value="1"/>
</dbReference>
<dbReference type="SUPFAM" id="SSF54534">
    <property type="entry name" value="FKBP-like"/>
    <property type="match status" value="1"/>
</dbReference>
<dbReference type="InterPro" id="IPR046357">
    <property type="entry name" value="PPIase_dom_sf"/>
</dbReference>
<feature type="transmembrane region" description="Helical" evidence="6">
    <location>
        <begin position="404"/>
        <end position="426"/>
    </location>
</feature>
<dbReference type="GO" id="GO:0003755">
    <property type="term" value="F:peptidyl-prolyl cis-trans isomerase activity"/>
    <property type="evidence" value="ECO:0007669"/>
    <property type="project" value="UniProtKB-KW"/>
</dbReference>
<evidence type="ECO:0000256" key="4">
    <source>
        <dbReference type="PROSITE-ProRule" id="PRU00339"/>
    </source>
</evidence>
<keyword evidence="1" id="KW-0677">Repeat</keyword>
<dbReference type="PANTHER" id="PTHR46512">
    <property type="entry name" value="PEPTIDYLPROLYL ISOMERASE"/>
    <property type="match status" value="1"/>
</dbReference>
<evidence type="ECO:0000256" key="2">
    <source>
        <dbReference type="ARBA" id="ARBA00022803"/>
    </source>
</evidence>
<evidence type="ECO:0000256" key="1">
    <source>
        <dbReference type="ARBA" id="ARBA00022737"/>
    </source>
</evidence>
<keyword evidence="3" id="KW-0697">Rotamase</keyword>
<protein>
    <recommendedName>
        <fullName evidence="3">peptidylprolyl isomerase</fullName>
        <ecNumber evidence="3">5.2.1.8</ecNumber>
    </recommendedName>
</protein>
<dbReference type="Proteomes" id="UP000232323">
    <property type="component" value="Unassembled WGS sequence"/>
</dbReference>
<evidence type="ECO:0000313" key="8">
    <source>
        <dbReference type="EMBL" id="GAX84618.1"/>
    </source>
</evidence>
<keyword evidence="6" id="KW-0812">Transmembrane</keyword>
<proteinExistence type="predicted"/>
<dbReference type="SUPFAM" id="SSF48452">
    <property type="entry name" value="TPR-like"/>
    <property type="match status" value="1"/>
</dbReference>
<keyword evidence="9" id="KW-1185">Reference proteome</keyword>
<feature type="repeat" description="TPR" evidence="4">
    <location>
        <begin position="268"/>
        <end position="301"/>
    </location>
</feature>
<evidence type="ECO:0000313" key="9">
    <source>
        <dbReference type="Proteomes" id="UP000232323"/>
    </source>
</evidence>
<evidence type="ECO:0000256" key="5">
    <source>
        <dbReference type="SAM" id="MobiDB-lite"/>
    </source>
</evidence>
<name>A0A250XNH2_9CHLO</name>
<dbReference type="Pfam" id="PF00254">
    <property type="entry name" value="FKBP_C"/>
    <property type="match status" value="1"/>
</dbReference>
<dbReference type="InterPro" id="IPR019734">
    <property type="entry name" value="TPR_rpt"/>
</dbReference>
<feature type="region of interest" description="Disordered" evidence="5">
    <location>
        <begin position="336"/>
        <end position="380"/>
    </location>
</feature>
<dbReference type="InterPro" id="IPR001179">
    <property type="entry name" value="PPIase_FKBP_dom"/>
</dbReference>
<feature type="compositionally biased region" description="Polar residues" evidence="5">
    <location>
        <begin position="336"/>
        <end position="347"/>
    </location>
</feature>
<dbReference type="OrthoDB" id="433738at2759"/>
<evidence type="ECO:0000256" key="3">
    <source>
        <dbReference type="PROSITE-ProRule" id="PRU00277"/>
    </source>
</evidence>
<organism evidence="8 9">
    <name type="scientific">Chlamydomonas eustigma</name>
    <dbReference type="NCBI Taxonomy" id="1157962"/>
    <lineage>
        <taxon>Eukaryota</taxon>
        <taxon>Viridiplantae</taxon>
        <taxon>Chlorophyta</taxon>
        <taxon>core chlorophytes</taxon>
        <taxon>Chlorophyceae</taxon>
        <taxon>CS clade</taxon>
        <taxon>Chlamydomonadales</taxon>
        <taxon>Chlamydomonadaceae</taxon>
        <taxon>Chlamydomonas</taxon>
    </lineage>
</organism>
<keyword evidence="6" id="KW-1133">Transmembrane helix</keyword>
<dbReference type="SMART" id="SM00028">
    <property type="entry name" value="TPR"/>
    <property type="match status" value="3"/>
</dbReference>
<accession>A0A250XNH2</accession>
<dbReference type="EMBL" id="BEGY01000130">
    <property type="protein sequence ID" value="GAX84618.1"/>
    <property type="molecule type" value="Genomic_DNA"/>
</dbReference>
<dbReference type="Gene3D" id="3.10.50.40">
    <property type="match status" value="1"/>
</dbReference>
<gene>
    <name evidence="8" type="ORF">CEUSTIGMA_g12039.t1</name>
</gene>
<comment type="caution">
    <text evidence="8">The sequence shown here is derived from an EMBL/GenBank/DDBJ whole genome shotgun (WGS) entry which is preliminary data.</text>
</comment>